<reference evidence="1" key="1">
    <citation type="submission" date="2021-01" db="EMBL/GenBank/DDBJ databases">
        <title>Genome sequence of strain Noviherbaspirillum sp. DKR-6.</title>
        <authorList>
            <person name="Chaudhary D.K."/>
        </authorList>
    </citation>
    <scope>NUCLEOTIDE SEQUENCE</scope>
    <source>
        <strain evidence="1">DKR-6</strain>
    </source>
</reference>
<dbReference type="EMBL" id="JAEPBG010000015">
    <property type="protein sequence ID" value="MBK4737944.1"/>
    <property type="molecule type" value="Genomic_DNA"/>
</dbReference>
<name>A0A934SYD1_9BURK</name>
<gene>
    <name evidence="1" type="ORF">JJB74_25260</name>
</gene>
<evidence type="ECO:0000313" key="2">
    <source>
        <dbReference type="Proteomes" id="UP000622890"/>
    </source>
</evidence>
<proteinExistence type="predicted"/>
<dbReference type="Proteomes" id="UP000622890">
    <property type="component" value="Unassembled WGS sequence"/>
</dbReference>
<keyword evidence="2" id="KW-1185">Reference proteome</keyword>
<organism evidence="1 2">
    <name type="scientific">Noviherbaspirillum pedocola</name>
    <dbReference type="NCBI Taxonomy" id="2801341"/>
    <lineage>
        <taxon>Bacteria</taxon>
        <taxon>Pseudomonadati</taxon>
        <taxon>Pseudomonadota</taxon>
        <taxon>Betaproteobacteria</taxon>
        <taxon>Burkholderiales</taxon>
        <taxon>Oxalobacteraceae</taxon>
        <taxon>Noviherbaspirillum</taxon>
    </lineage>
</organism>
<sequence length="114" mass="12775">MAKDDFVRIIYPKTVDGRKKRTSISVDPDLYHVFTIIRGSVPAARAQLRTWAIDVDSQRTDELARIGASRLVARRVMAEIRTLVERGLKVTHVHEPREALADTSKRAARPGGKA</sequence>
<dbReference type="RefSeq" id="WP_200596700.1">
    <property type="nucleotide sequence ID" value="NZ_JAEPBG010000015.1"/>
</dbReference>
<dbReference type="AlphaFoldDB" id="A0A934SYD1"/>
<protein>
    <submittedName>
        <fullName evidence="1">Uncharacterized protein</fullName>
    </submittedName>
</protein>
<accession>A0A934SYD1</accession>
<evidence type="ECO:0000313" key="1">
    <source>
        <dbReference type="EMBL" id="MBK4737944.1"/>
    </source>
</evidence>
<comment type="caution">
    <text evidence="1">The sequence shown here is derived from an EMBL/GenBank/DDBJ whole genome shotgun (WGS) entry which is preliminary data.</text>
</comment>